<keyword evidence="1" id="KW-0812">Transmembrane</keyword>
<dbReference type="KEGG" id="lfo:LMK00_11005"/>
<evidence type="ECO:0000256" key="1">
    <source>
        <dbReference type="SAM" id="Phobius"/>
    </source>
</evidence>
<feature type="transmembrane region" description="Helical" evidence="1">
    <location>
        <begin position="9"/>
        <end position="30"/>
    </location>
</feature>
<proteinExistence type="predicted"/>
<gene>
    <name evidence="2" type="ORF">LMK00_11005</name>
</gene>
<feature type="transmembrane region" description="Helical" evidence="1">
    <location>
        <begin position="36"/>
        <end position="59"/>
    </location>
</feature>
<keyword evidence="1" id="KW-1133">Transmembrane helix</keyword>
<evidence type="ECO:0000313" key="3">
    <source>
        <dbReference type="Proteomes" id="UP001056730"/>
    </source>
</evidence>
<sequence>MNQKICERICIFSLVVMVIATYIIVINTFFRLNMDNVVGICVLLALGAGLVLLVASYFLD</sequence>
<name>A0A9Q8Y1G9_9LACT</name>
<reference evidence="2" key="1">
    <citation type="journal article" date="2022" name="Front. Microbiol.">
        <title>Feed Insects as a Reservoir of Granadaene-Producing Lactococci.</title>
        <authorList>
            <person name="Neuzil-Bunesova V."/>
            <person name="Ramirez Garcia A."/>
            <person name="Modrackova N."/>
            <person name="Makovska M."/>
            <person name="Sabolova M."/>
            <person name="Sproer C."/>
            <person name="Bunk B."/>
            <person name="Blom J."/>
            <person name="Schwab C."/>
        </authorList>
    </citation>
    <scope>NUCLEOTIDE SEQUENCE</scope>
    <source>
        <strain evidence="2">I4/6O</strain>
    </source>
</reference>
<dbReference type="AlphaFoldDB" id="A0A9Q8Y1G9"/>
<evidence type="ECO:0000313" key="2">
    <source>
        <dbReference type="EMBL" id="USJ20308.1"/>
    </source>
</evidence>
<protein>
    <submittedName>
        <fullName evidence="2">Uncharacterized protein</fullName>
    </submittedName>
</protein>
<dbReference type="Proteomes" id="UP001056730">
    <property type="component" value="Chromosome"/>
</dbReference>
<organism evidence="2 3">
    <name type="scientific">Lactococcus formosensis</name>
    <dbReference type="NCBI Taxonomy" id="1281486"/>
    <lineage>
        <taxon>Bacteria</taxon>
        <taxon>Bacillati</taxon>
        <taxon>Bacillota</taxon>
        <taxon>Bacilli</taxon>
        <taxon>Lactobacillales</taxon>
        <taxon>Streptococcaceae</taxon>
        <taxon>Lactococcus</taxon>
    </lineage>
</organism>
<keyword evidence="1" id="KW-0472">Membrane</keyword>
<dbReference type="EMBL" id="CP086395">
    <property type="protein sequence ID" value="USJ20308.1"/>
    <property type="molecule type" value="Genomic_DNA"/>
</dbReference>
<accession>A0A9Q8Y1G9</accession>
<dbReference type="RefSeq" id="WP_238582700.1">
    <property type="nucleotide sequence ID" value="NZ_CP086395.1"/>
</dbReference>